<dbReference type="NCBIfam" id="TIGR00251">
    <property type="entry name" value="DUF167 family protein"/>
    <property type="match status" value="1"/>
</dbReference>
<name>A0A1W9HY56_9HYPH</name>
<dbReference type="GO" id="GO:0005737">
    <property type="term" value="C:cytoplasm"/>
    <property type="evidence" value="ECO:0007669"/>
    <property type="project" value="TreeGrafter"/>
</dbReference>
<dbReference type="Proteomes" id="UP000192872">
    <property type="component" value="Unassembled WGS sequence"/>
</dbReference>
<evidence type="ECO:0000313" key="4">
    <source>
        <dbReference type="Proteomes" id="UP000192872"/>
    </source>
</evidence>
<dbReference type="PANTHER" id="PTHR13420">
    <property type="entry name" value="UPF0235 PROTEIN C15ORF40"/>
    <property type="match status" value="1"/>
</dbReference>
<accession>A0A1W9HY56</accession>
<dbReference type="PANTHER" id="PTHR13420:SF7">
    <property type="entry name" value="UPF0235 PROTEIN C15ORF40"/>
    <property type="match status" value="1"/>
</dbReference>
<comment type="caution">
    <text evidence="3">The sequence shown here is derived from an EMBL/GenBank/DDBJ whole genome shotgun (WGS) entry which is preliminary data.</text>
</comment>
<evidence type="ECO:0000313" key="3">
    <source>
        <dbReference type="EMBL" id="OQW52349.1"/>
    </source>
</evidence>
<sequence>MQNAWNVTADGVRLAVRLTPKADRDAIGGIIAGDGGHMQKVRVRAAPEDGKANDALLRLLAEALALPRRCFDLAQGASSRRKLVDIAGDPPAILSALEHLKVPRS</sequence>
<protein>
    <recommendedName>
        <fullName evidence="2">UPF0235 protein A4S15_08215</fullName>
    </recommendedName>
</protein>
<comment type="similarity">
    <text evidence="1 2">Belongs to the UPF0235 family.</text>
</comment>
<dbReference type="AlphaFoldDB" id="A0A1W9HY56"/>
<organism evidence="3 4">
    <name type="scientific">Candidatus Raskinella chloraquaticus</name>
    <dbReference type="NCBI Taxonomy" id="1951219"/>
    <lineage>
        <taxon>Bacteria</taxon>
        <taxon>Pseudomonadati</taxon>
        <taxon>Pseudomonadota</taxon>
        <taxon>Alphaproteobacteria</taxon>
        <taxon>Hyphomicrobiales</taxon>
        <taxon>Phreatobacteraceae</taxon>
        <taxon>Candidatus Raskinella</taxon>
    </lineage>
</organism>
<reference evidence="3 4" key="1">
    <citation type="journal article" date="2017" name="Water Res.">
        <title>Comammox in drinking water systems.</title>
        <authorList>
            <person name="Wang Y."/>
            <person name="Ma L."/>
            <person name="Mao Y."/>
            <person name="Jiang X."/>
            <person name="Xia Y."/>
            <person name="Yu K."/>
            <person name="Li B."/>
            <person name="Zhang T."/>
        </authorList>
    </citation>
    <scope>NUCLEOTIDE SEQUENCE [LARGE SCALE GENOMIC DNA]</scope>
    <source>
        <strain evidence="3">SG_bin8</strain>
    </source>
</reference>
<dbReference type="SMART" id="SM01152">
    <property type="entry name" value="DUF167"/>
    <property type="match status" value="1"/>
</dbReference>
<dbReference type="Pfam" id="PF02594">
    <property type="entry name" value="DUF167"/>
    <property type="match status" value="1"/>
</dbReference>
<evidence type="ECO:0000256" key="2">
    <source>
        <dbReference type="HAMAP-Rule" id="MF_00634"/>
    </source>
</evidence>
<dbReference type="Gene3D" id="3.30.1200.10">
    <property type="entry name" value="YggU-like"/>
    <property type="match status" value="1"/>
</dbReference>
<evidence type="ECO:0000256" key="1">
    <source>
        <dbReference type="ARBA" id="ARBA00010364"/>
    </source>
</evidence>
<dbReference type="SUPFAM" id="SSF69786">
    <property type="entry name" value="YggU-like"/>
    <property type="match status" value="1"/>
</dbReference>
<dbReference type="HAMAP" id="MF_00634">
    <property type="entry name" value="UPF0235"/>
    <property type="match status" value="1"/>
</dbReference>
<dbReference type="STRING" id="1827387.A4S15_08215"/>
<dbReference type="InterPro" id="IPR036591">
    <property type="entry name" value="YggU-like_sf"/>
</dbReference>
<dbReference type="InterPro" id="IPR003746">
    <property type="entry name" value="DUF167"/>
</dbReference>
<proteinExistence type="inferred from homology"/>
<dbReference type="RefSeq" id="WP_376803573.1">
    <property type="nucleotide sequence ID" value="NZ_DBNB01000034.1"/>
</dbReference>
<dbReference type="EMBL" id="LWDL01000013">
    <property type="protein sequence ID" value="OQW52349.1"/>
    <property type="molecule type" value="Genomic_DNA"/>
</dbReference>
<gene>
    <name evidence="3" type="ORF">A4S15_08215</name>
</gene>